<dbReference type="Proteomes" id="UP000305848">
    <property type="component" value="Unassembled WGS sequence"/>
</dbReference>
<sequence length="438" mass="50025">MKKTFLFLLFAAFAIAATAQDYSKVMLNYQLKKYEDAKSDIDKLSTDSKAQDKPETYLWKAAIYGQLYADSALTGKYPDAAQQSMAAFNTYLQKDPSLKMLKEGNASAAINGLAWLYSASFNNGKKYFTESKWPEAFQEFKRATELSEFINKNGFNSNKSLIDTFTVLYTGYAAQNMGKPDSAVAYYEKLADLKTGGADLQPMYQYMLDDYSKMNQPEKFTKYLAIAKELYPDKANLWSQMEMSNMSQNASLDQIMTKYQQDSATTLTEDQLVNYAETFANPQQLQSLDSNKQVQYKLTAAGIYKRAFNQNPNQGIYAYNAGLLNYNIFNDLEDRRYALRGESAALKTQRTEVEKQQQVYADSAIAWLEKGYEILKAKTDRDRIEANSLDHAVDYLANLYMWKREQTKGTNSAAATKDYDKYDAKFKQFDAEHGKYKM</sequence>
<evidence type="ECO:0008006" key="4">
    <source>
        <dbReference type="Google" id="ProtNLM"/>
    </source>
</evidence>
<dbReference type="SUPFAM" id="SSF48452">
    <property type="entry name" value="TPR-like"/>
    <property type="match status" value="1"/>
</dbReference>
<proteinExistence type="predicted"/>
<dbReference type="InterPro" id="IPR011990">
    <property type="entry name" value="TPR-like_helical_dom_sf"/>
</dbReference>
<evidence type="ECO:0000313" key="3">
    <source>
        <dbReference type="Proteomes" id="UP000305848"/>
    </source>
</evidence>
<dbReference type="OrthoDB" id="629230at2"/>
<comment type="caution">
    <text evidence="2">The sequence shown here is derived from an EMBL/GenBank/DDBJ whole genome shotgun (WGS) entry which is preliminary data.</text>
</comment>
<accession>A0A4U3L1F0</accession>
<dbReference type="Gene3D" id="1.25.40.10">
    <property type="entry name" value="Tetratricopeptide repeat domain"/>
    <property type="match status" value="1"/>
</dbReference>
<dbReference type="EMBL" id="SZQL01000006">
    <property type="protein sequence ID" value="TKK68961.1"/>
    <property type="molecule type" value="Genomic_DNA"/>
</dbReference>
<name>A0A4U3L1F0_9BACT</name>
<keyword evidence="1" id="KW-0732">Signal</keyword>
<feature type="chain" id="PRO_5021011974" description="Tetratricopeptide repeat protein" evidence="1">
    <location>
        <begin position="20"/>
        <end position="438"/>
    </location>
</feature>
<organism evidence="2 3">
    <name type="scientific">Ilyomonas limi</name>
    <dbReference type="NCBI Taxonomy" id="2575867"/>
    <lineage>
        <taxon>Bacteria</taxon>
        <taxon>Pseudomonadati</taxon>
        <taxon>Bacteroidota</taxon>
        <taxon>Chitinophagia</taxon>
        <taxon>Chitinophagales</taxon>
        <taxon>Chitinophagaceae</taxon>
        <taxon>Ilyomonas</taxon>
    </lineage>
</organism>
<reference evidence="2 3" key="1">
    <citation type="submission" date="2019-05" db="EMBL/GenBank/DDBJ databases">
        <title>Panacibacter sp. strain 17mud1-8 Genome sequencing and assembly.</title>
        <authorList>
            <person name="Chhetri G."/>
        </authorList>
    </citation>
    <scope>NUCLEOTIDE SEQUENCE [LARGE SCALE GENOMIC DNA]</scope>
    <source>
        <strain evidence="2 3">17mud1-8</strain>
    </source>
</reference>
<evidence type="ECO:0000256" key="1">
    <source>
        <dbReference type="SAM" id="SignalP"/>
    </source>
</evidence>
<evidence type="ECO:0000313" key="2">
    <source>
        <dbReference type="EMBL" id="TKK68961.1"/>
    </source>
</evidence>
<gene>
    <name evidence="2" type="ORF">FC093_09715</name>
</gene>
<dbReference type="AlphaFoldDB" id="A0A4U3L1F0"/>
<feature type="signal peptide" evidence="1">
    <location>
        <begin position="1"/>
        <end position="19"/>
    </location>
</feature>
<dbReference type="RefSeq" id="WP_137261581.1">
    <property type="nucleotide sequence ID" value="NZ_SZQL01000006.1"/>
</dbReference>
<protein>
    <recommendedName>
        <fullName evidence="4">Tetratricopeptide repeat protein</fullName>
    </recommendedName>
</protein>
<keyword evidence="3" id="KW-1185">Reference proteome</keyword>